<dbReference type="GO" id="GO:0034364">
    <property type="term" value="C:high-density lipoprotein particle"/>
    <property type="evidence" value="ECO:0007669"/>
    <property type="project" value="InterPro"/>
</dbReference>
<dbReference type="Gene3D" id="3.15.20.10">
    <property type="entry name" value="Bactericidal permeability-increasing protein, domain 2"/>
    <property type="match status" value="1"/>
</dbReference>
<evidence type="ECO:0000259" key="18">
    <source>
        <dbReference type="SMART" id="SM00328"/>
    </source>
</evidence>
<evidence type="ECO:0000256" key="2">
    <source>
        <dbReference type="ARBA" id="ARBA00001140"/>
    </source>
</evidence>
<comment type="function">
    <text evidence="15">Involved in the transfer of neutral lipids, including cholesteryl ester and triglyceride, among lipoprotein particles. Allows the net movement of cholesteryl ester from high density lipoproteins/HDL to triglyceride-rich very low density lipoproteins/VLDL, and the equimolar transport of triglyceride from VLDL to HDL. Regulates the reverse cholesterol transport, by which excess cholesterol is removed from peripheral tissues and returned to the liver for elimination.</text>
</comment>
<dbReference type="PANTHER" id="PTHR47616:SF1">
    <property type="entry name" value="CHOLESTERYL ESTER TRANSFER PROTEIN"/>
    <property type="match status" value="1"/>
</dbReference>
<dbReference type="GO" id="GO:0034375">
    <property type="term" value="P:high-density lipoprotein particle remodeling"/>
    <property type="evidence" value="ECO:0007669"/>
    <property type="project" value="TreeGrafter"/>
</dbReference>
<dbReference type="InterPro" id="IPR017130">
    <property type="entry name" value="Cholesteryl_ester_transfer"/>
</dbReference>
<feature type="chain" id="PRO_5018094736" description="Cholesteryl ester transfer protein" evidence="17">
    <location>
        <begin position="23"/>
        <end position="549"/>
    </location>
</feature>
<dbReference type="SUPFAM" id="SSF55394">
    <property type="entry name" value="Bactericidal permeability-increasing protein, BPI"/>
    <property type="match status" value="2"/>
</dbReference>
<organism evidence="19 20">
    <name type="scientific">Amphiprion percula</name>
    <name type="common">Orange clownfish</name>
    <name type="synonym">Lutjanus percula</name>
    <dbReference type="NCBI Taxonomy" id="161767"/>
    <lineage>
        <taxon>Eukaryota</taxon>
        <taxon>Metazoa</taxon>
        <taxon>Chordata</taxon>
        <taxon>Craniata</taxon>
        <taxon>Vertebrata</taxon>
        <taxon>Euteleostomi</taxon>
        <taxon>Actinopterygii</taxon>
        <taxon>Neopterygii</taxon>
        <taxon>Teleostei</taxon>
        <taxon>Neoteleostei</taxon>
        <taxon>Acanthomorphata</taxon>
        <taxon>Ovalentaria</taxon>
        <taxon>Pomacentridae</taxon>
        <taxon>Amphiprion</taxon>
    </lineage>
</organism>
<dbReference type="GO" id="GO:0006641">
    <property type="term" value="P:triglyceride metabolic process"/>
    <property type="evidence" value="ECO:0007669"/>
    <property type="project" value="TreeGrafter"/>
</dbReference>
<evidence type="ECO:0000256" key="7">
    <source>
        <dbReference type="ARBA" id="ARBA00022448"/>
    </source>
</evidence>
<dbReference type="GO" id="GO:0034374">
    <property type="term" value="P:low-density lipoprotein particle remodeling"/>
    <property type="evidence" value="ECO:0007669"/>
    <property type="project" value="TreeGrafter"/>
</dbReference>
<dbReference type="Ensembl" id="ENSAPET00000012906.1">
    <property type="protein sequence ID" value="ENSAPEP00000012569.1"/>
    <property type="gene ID" value="ENSAPEG00000008965.1"/>
</dbReference>
<keyword evidence="7" id="KW-0813">Transport</keyword>
<sequence length="549" mass="60269">MPRDVVLLLLLVVLGASSGCLQDPTPAYGLTGAVCRLTYPAAVVLNEKTTKVIEAAFQHARYPSMKGEKSLLFVGRVLYGLDNLEIHNLSIGRSAFELRPGEGIAMEISNVSAVFRGTIQYGYGSWLVNVGHSLDFEIESQIDLGINPKLYCGEGKVAADTSDCYLNFHKLRLHLEGDKEPNWLKKLFTDFITFTVKLVVKGQICKEINKVANILADFIQEQAEQFLSDGNISVDIGVTTAPVITANYIESYHKGLTNYSNMTAVIRDSGFHPSQLTEHRMLYFWVSDQVFNPMLSAAHLDGRFQLNVSGDELSNLLQTHLSSSSPELITQCLKDPSSSRFSVWSSSVPRLNTSSSGSSVWTQASAELHCGTGGTPTLSFQTDVILDVSVSYSEKKLFMQGDVKQVSLIRAELPLQDEKLQEFIREAVQKVGVSEVLSVLEVELTRLLDKQGTNLFTIFNPEVLPGDVSSLWVLLGLSLGSPWVLTCVFASGLHGDSDGLWVSSPPAGGVSEENSAVKLSSCRTSGPDFKRLIWFHRRFLRGSAAPRHV</sequence>
<dbReference type="Proteomes" id="UP000265080">
    <property type="component" value="Chromosome 4"/>
</dbReference>
<evidence type="ECO:0000256" key="12">
    <source>
        <dbReference type="ARBA" id="ARBA00023166"/>
    </source>
</evidence>
<dbReference type="GO" id="GO:0034197">
    <property type="term" value="P:triglyceride transport"/>
    <property type="evidence" value="ECO:0007669"/>
    <property type="project" value="TreeGrafter"/>
</dbReference>
<evidence type="ECO:0000256" key="4">
    <source>
        <dbReference type="ARBA" id="ARBA00004613"/>
    </source>
</evidence>
<dbReference type="SMART" id="SM00328">
    <property type="entry name" value="BPI1"/>
    <property type="match status" value="1"/>
</dbReference>
<proteinExistence type="inferred from homology"/>
<feature type="signal peptide" evidence="17">
    <location>
        <begin position="1"/>
        <end position="22"/>
    </location>
</feature>
<dbReference type="GO" id="GO:0046470">
    <property type="term" value="P:phosphatidylcholine metabolic process"/>
    <property type="evidence" value="ECO:0007669"/>
    <property type="project" value="TreeGrafter"/>
</dbReference>
<evidence type="ECO:0000256" key="11">
    <source>
        <dbReference type="ARBA" id="ARBA00023098"/>
    </source>
</evidence>
<dbReference type="CDD" id="cd00025">
    <property type="entry name" value="BPI1"/>
    <property type="match status" value="1"/>
</dbReference>
<comment type="catalytic activity">
    <reaction evidence="2">
        <text>cholesteryl (9Z,12Z)-octadecadienoate(in) = cholesteryl (9Z,12Z)-octadecadienoate(out)</text>
        <dbReference type="Rhea" id="RHEA:43356"/>
        <dbReference type="ChEBI" id="CHEBI:41509"/>
    </reaction>
</comment>
<keyword evidence="16" id="KW-1015">Disulfide bond</keyword>
<dbReference type="Pfam" id="PF01273">
    <property type="entry name" value="LBP_BPI_CETP"/>
    <property type="match status" value="1"/>
</dbReference>
<keyword evidence="8" id="KW-0964">Secreted</keyword>
<dbReference type="InterPro" id="IPR017942">
    <property type="entry name" value="Lipid-bd_serum_glycop_N"/>
</dbReference>
<protein>
    <recommendedName>
        <fullName evidence="6">Cholesteryl ester transfer protein</fullName>
    </recommendedName>
</protein>
<evidence type="ECO:0000313" key="19">
    <source>
        <dbReference type="Ensembl" id="ENSAPEP00000012569.1"/>
    </source>
</evidence>
<dbReference type="PROSITE" id="PS51257">
    <property type="entry name" value="PROKAR_LIPOPROTEIN"/>
    <property type="match status" value="1"/>
</dbReference>
<dbReference type="GO" id="GO:0070328">
    <property type="term" value="P:triglyceride homeostasis"/>
    <property type="evidence" value="ECO:0007669"/>
    <property type="project" value="TreeGrafter"/>
</dbReference>
<keyword evidence="12" id="KW-1207">Sterol metabolism</keyword>
<evidence type="ECO:0000256" key="1">
    <source>
        <dbReference type="ARBA" id="ARBA00000222"/>
    </source>
</evidence>
<evidence type="ECO:0000256" key="8">
    <source>
        <dbReference type="ARBA" id="ARBA00022525"/>
    </source>
</evidence>
<keyword evidence="11" id="KW-0443">Lipid metabolism</keyword>
<comment type="similarity">
    <text evidence="5">Belongs to the BPI/LBP/Plunc superfamily. BPI/LBP family.</text>
</comment>
<evidence type="ECO:0000256" key="17">
    <source>
        <dbReference type="SAM" id="SignalP"/>
    </source>
</evidence>
<evidence type="ECO:0000256" key="9">
    <source>
        <dbReference type="ARBA" id="ARBA00022548"/>
    </source>
</evidence>
<dbReference type="InterPro" id="IPR001124">
    <property type="entry name" value="Lipid-bd_serum_glycop_C"/>
</dbReference>
<reference evidence="19" key="3">
    <citation type="submission" date="2025-09" db="UniProtKB">
        <authorList>
            <consortium name="Ensembl"/>
        </authorList>
    </citation>
    <scope>IDENTIFICATION</scope>
</reference>
<dbReference type="InterPro" id="IPR017943">
    <property type="entry name" value="Bactericidal_perm-incr_a/b_dom"/>
</dbReference>
<dbReference type="GO" id="GO:0055091">
    <property type="term" value="P:phospholipid homeostasis"/>
    <property type="evidence" value="ECO:0007669"/>
    <property type="project" value="TreeGrafter"/>
</dbReference>
<dbReference type="GO" id="GO:0017129">
    <property type="term" value="F:triglyceride binding"/>
    <property type="evidence" value="ECO:0007669"/>
    <property type="project" value="TreeGrafter"/>
</dbReference>
<evidence type="ECO:0000256" key="15">
    <source>
        <dbReference type="ARBA" id="ARBA00045611"/>
    </source>
</evidence>
<dbReference type="GO" id="GO:0031210">
    <property type="term" value="F:phosphatidylcholine binding"/>
    <property type="evidence" value="ECO:0007669"/>
    <property type="project" value="TreeGrafter"/>
</dbReference>
<keyword evidence="14" id="KW-0753">Steroid metabolism</keyword>
<dbReference type="GO" id="GO:0015485">
    <property type="term" value="F:cholesterol binding"/>
    <property type="evidence" value="ECO:0007669"/>
    <property type="project" value="TreeGrafter"/>
</dbReference>
<keyword evidence="9" id="KW-0153">Cholesterol metabolism</keyword>
<evidence type="ECO:0000256" key="5">
    <source>
        <dbReference type="ARBA" id="ARBA00007292"/>
    </source>
</evidence>
<dbReference type="STRING" id="161767.ENSAPEP00000012569"/>
<evidence type="ECO:0000256" key="16">
    <source>
        <dbReference type="PIRSR" id="PIRSR037185-50"/>
    </source>
</evidence>
<dbReference type="PANTHER" id="PTHR47616">
    <property type="entry name" value="CHOLESTERYL ESTER TRANSFER PROTEIN"/>
    <property type="match status" value="1"/>
</dbReference>
<reference evidence="19 20" key="1">
    <citation type="submission" date="2018-03" db="EMBL/GenBank/DDBJ databases">
        <title>Finding Nemo's genes: A chromosome-scale reference assembly of the genome of the orange clownfish Amphiprion percula.</title>
        <authorList>
            <person name="Lehmann R."/>
        </authorList>
    </citation>
    <scope>NUCLEOTIDE SEQUENCE</scope>
</reference>
<dbReference type="Pfam" id="PF02886">
    <property type="entry name" value="LBP_BPI_CETP_C"/>
    <property type="match status" value="1"/>
</dbReference>
<dbReference type="GO" id="GO:0120020">
    <property type="term" value="F:cholesterol transfer activity"/>
    <property type="evidence" value="ECO:0007669"/>
    <property type="project" value="InterPro"/>
</dbReference>
<accession>A0A3P8SKM0</accession>
<name>A0A3P8SKM0_AMPPE</name>
<dbReference type="GeneTree" id="ENSGT01100000263546"/>
<dbReference type="GO" id="GO:0005548">
    <property type="term" value="F:phospholipid transporter activity"/>
    <property type="evidence" value="ECO:0007669"/>
    <property type="project" value="TreeGrafter"/>
</dbReference>
<dbReference type="GO" id="GO:0042632">
    <property type="term" value="P:cholesterol homeostasis"/>
    <property type="evidence" value="ECO:0007669"/>
    <property type="project" value="TreeGrafter"/>
</dbReference>
<dbReference type="GO" id="GO:0034372">
    <property type="term" value="P:very-low-density lipoprotein particle remodeling"/>
    <property type="evidence" value="ECO:0007669"/>
    <property type="project" value="TreeGrafter"/>
</dbReference>
<keyword evidence="13" id="KW-0325">Glycoprotein</keyword>
<keyword evidence="17" id="KW-0732">Signal</keyword>
<dbReference type="AlphaFoldDB" id="A0A3P8SKM0"/>
<evidence type="ECO:0000256" key="14">
    <source>
        <dbReference type="ARBA" id="ARBA00023221"/>
    </source>
</evidence>
<dbReference type="GO" id="GO:0043691">
    <property type="term" value="P:reverse cholesterol transport"/>
    <property type="evidence" value="ECO:0007669"/>
    <property type="project" value="InterPro"/>
</dbReference>
<reference evidence="19" key="2">
    <citation type="submission" date="2025-08" db="UniProtKB">
        <authorList>
            <consortium name="Ensembl"/>
        </authorList>
    </citation>
    <scope>IDENTIFICATION</scope>
</reference>
<comment type="subcellular location">
    <subcellularLocation>
        <location evidence="4">Secreted</location>
    </subcellularLocation>
</comment>
<evidence type="ECO:0000256" key="10">
    <source>
        <dbReference type="ARBA" id="ARBA00023055"/>
    </source>
</evidence>
<comment type="catalytic activity">
    <reaction evidence="3">
        <text>1,2,3-tri-(9Z-octadecenoyl)-glycerol(in) = 1,2,3-tri-(9Z-octadecenoyl)-glycerol(out)</text>
        <dbReference type="Rhea" id="RHEA:43352"/>
        <dbReference type="ChEBI" id="CHEBI:53753"/>
    </reaction>
</comment>
<dbReference type="GO" id="GO:0008203">
    <property type="term" value="P:cholesterol metabolic process"/>
    <property type="evidence" value="ECO:0007669"/>
    <property type="project" value="UniProtKB-KW"/>
</dbReference>
<keyword evidence="10" id="KW-0445">Lipid transport</keyword>
<dbReference type="PIRSF" id="PIRSF037185">
    <property type="entry name" value="Cholesteryl_ester_transf"/>
    <property type="match status" value="1"/>
</dbReference>
<evidence type="ECO:0000256" key="13">
    <source>
        <dbReference type="ARBA" id="ARBA00023180"/>
    </source>
</evidence>
<comment type="catalytic activity">
    <reaction evidence="1">
        <text>cholesteryl (9Z-octadecenoate)(in) = cholesteryl (9Z-octadecenoate)(out)</text>
        <dbReference type="Rhea" id="RHEA:43348"/>
        <dbReference type="ChEBI" id="CHEBI:46898"/>
    </reaction>
</comment>
<evidence type="ECO:0000256" key="3">
    <source>
        <dbReference type="ARBA" id="ARBA00001417"/>
    </source>
</evidence>
<evidence type="ECO:0000313" key="20">
    <source>
        <dbReference type="Proteomes" id="UP000265080"/>
    </source>
</evidence>
<feature type="disulfide bond" evidence="16">
    <location>
        <begin position="164"/>
        <end position="205"/>
    </location>
</feature>
<evidence type="ECO:0000256" key="6">
    <source>
        <dbReference type="ARBA" id="ARBA00022354"/>
    </source>
</evidence>
<dbReference type="Gene3D" id="3.15.10.10">
    <property type="entry name" value="Bactericidal permeability-increasing protein, domain 1"/>
    <property type="match status" value="1"/>
</dbReference>
<feature type="domain" description="Lipid-binding serum glycoprotein N-terminal" evidence="18">
    <location>
        <begin position="36"/>
        <end position="262"/>
    </location>
</feature>
<keyword evidence="20" id="KW-1185">Reference proteome</keyword>